<dbReference type="OrthoDB" id="5293705at2"/>
<organism evidence="1 2">
    <name type="scientific">Bdellovibrio bacteriovorus str. Tiberius</name>
    <dbReference type="NCBI Taxonomy" id="1069642"/>
    <lineage>
        <taxon>Bacteria</taxon>
        <taxon>Pseudomonadati</taxon>
        <taxon>Bdellovibrionota</taxon>
        <taxon>Bdellovibrionia</taxon>
        <taxon>Bdellovibrionales</taxon>
        <taxon>Pseudobdellovibrionaceae</taxon>
        <taxon>Bdellovibrio</taxon>
    </lineage>
</organism>
<reference evidence="1 2" key="1">
    <citation type="journal article" date="2012" name="BMC Genomics">
        <title>Genome analysis of a simultaneously predatory and prey-independent, novel Bdellovibrio bacteriovorus from the River Tiber, supports in silico predictions of both ancient and recent lateral gene transfer from diverse bacteria.</title>
        <authorList>
            <person name="Hobley L."/>
            <person name="Lerner T.R."/>
            <person name="Williams L.E."/>
            <person name="Lambert C."/>
            <person name="Till R."/>
            <person name="Milner D.S."/>
            <person name="Basford S.M."/>
            <person name="Capeness M.J."/>
            <person name="Fenton A.K."/>
            <person name="Atterbury R.J."/>
            <person name="Harris M.A."/>
            <person name="Sockett R.E."/>
        </authorList>
    </citation>
    <scope>NUCLEOTIDE SEQUENCE [LARGE SCALE GENOMIC DNA]</scope>
    <source>
        <strain evidence="1 2">Tiberius</strain>
    </source>
</reference>
<dbReference type="STRING" id="1069642.Bdt_3283"/>
<dbReference type="HOGENOM" id="CLU_1341088_0_0_7"/>
<accession>K7YZ13</accession>
<dbReference type="RefSeq" id="WP_015092369.1">
    <property type="nucleotide sequence ID" value="NC_019567.1"/>
</dbReference>
<dbReference type="AlphaFoldDB" id="K7YZ13"/>
<gene>
    <name evidence="1" type="ORF">Bdt_3283</name>
</gene>
<sequence length="204" mass="22616">MTMNPLPPQAYTKETMLKAYQWLMVQNSSIKEMATTPDILVSLYLKATRDGEHSLERPSIQNFKNELKSLAGMMGELDRAPQASSVVVQAAAAAAVQAQPMMVPQQPVHQVQHVQHIPPMQQQVLPPVQPVITMPPAPTTQTQVSYTEKTLTTTSRTPETLDMLDCGSKAMIQEVKDEFNLSSDLEALRMLIKIGYSRSKGLLK</sequence>
<dbReference type="EMBL" id="CP002930">
    <property type="protein sequence ID" value="AFY02958.1"/>
    <property type="molecule type" value="Genomic_DNA"/>
</dbReference>
<dbReference type="KEGG" id="bbat:Bdt_3283"/>
<protein>
    <submittedName>
        <fullName evidence="1">Uncharacterized protein</fullName>
    </submittedName>
</protein>
<evidence type="ECO:0000313" key="1">
    <source>
        <dbReference type="EMBL" id="AFY02958.1"/>
    </source>
</evidence>
<proteinExistence type="predicted"/>
<dbReference type="Proteomes" id="UP000010074">
    <property type="component" value="Chromosome"/>
</dbReference>
<name>K7YZ13_BDEBC</name>
<evidence type="ECO:0000313" key="2">
    <source>
        <dbReference type="Proteomes" id="UP000010074"/>
    </source>
</evidence>
<dbReference type="PATRIC" id="fig|1069642.3.peg.3249"/>